<dbReference type="PANTHER" id="PTHR33508:SF1">
    <property type="entry name" value="UPF0056 MEMBRANE PROTEIN YHCE"/>
    <property type="match status" value="1"/>
</dbReference>
<evidence type="ECO:0000313" key="9">
    <source>
        <dbReference type="Proteomes" id="UP000248863"/>
    </source>
</evidence>
<accession>A0A327KUC6</accession>
<feature type="transmembrane region" description="Helical" evidence="7">
    <location>
        <begin position="43"/>
        <end position="62"/>
    </location>
</feature>
<comment type="caution">
    <text evidence="8">The sequence shown here is derived from an EMBL/GenBank/DDBJ whole genome shotgun (WGS) entry which is preliminary data.</text>
</comment>
<dbReference type="GO" id="GO:0005886">
    <property type="term" value="C:plasma membrane"/>
    <property type="evidence" value="ECO:0007669"/>
    <property type="project" value="UniProtKB-SubCell"/>
</dbReference>
<sequence length="202" mass="21886">MPSTLEFVITTFVTFFVVIDPLGILPIFMALTGKKSVAIRQQIAVRAVLLAGPILIVFAFAGDTVFRFLGISLPAFRIAGVPADYGLQPRPKKTRQSKARTWRFFHLQYRSAGPGAMTSVILIMGKAGSDFLIQLIAMSTLLSVLLLCLLVFLFASRLMAVLGLTGVNVIGRVFGIVLAGLAIQYMLDGFAAYIAILKPFDA</sequence>
<reference evidence="8 9" key="1">
    <citation type="submission" date="2017-07" db="EMBL/GenBank/DDBJ databases">
        <title>Draft Genome Sequences of Select Purple Nonsulfur Bacteria.</title>
        <authorList>
            <person name="Lasarre B."/>
            <person name="Mckinlay J.B."/>
        </authorList>
    </citation>
    <scope>NUCLEOTIDE SEQUENCE [LARGE SCALE GENOMIC DNA]</scope>
    <source>
        <strain evidence="8 9">DSM 11907</strain>
    </source>
</reference>
<comment type="caution">
    <text evidence="7">Lacks conserved residue(s) required for the propagation of feature annotation.</text>
</comment>
<evidence type="ECO:0000256" key="6">
    <source>
        <dbReference type="ARBA" id="ARBA00023136"/>
    </source>
</evidence>
<dbReference type="EMBL" id="NPEU01000020">
    <property type="protein sequence ID" value="RAI41303.1"/>
    <property type="molecule type" value="Genomic_DNA"/>
</dbReference>
<dbReference type="OrthoDB" id="21094at2"/>
<dbReference type="Pfam" id="PF01914">
    <property type="entry name" value="MarC"/>
    <property type="match status" value="2"/>
</dbReference>
<evidence type="ECO:0000256" key="3">
    <source>
        <dbReference type="ARBA" id="ARBA00022475"/>
    </source>
</evidence>
<dbReference type="Proteomes" id="UP000248863">
    <property type="component" value="Unassembled WGS sequence"/>
</dbReference>
<dbReference type="PANTHER" id="PTHR33508">
    <property type="entry name" value="UPF0056 MEMBRANE PROTEIN YHCE"/>
    <property type="match status" value="1"/>
</dbReference>
<feature type="transmembrane region" description="Helical" evidence="7">
    <location>
        <begin position="12"/>
        <end position="31"/>
    </location>
</feature>
<name>A0A327KUC6_9BRAD</name>
<dbReference type="InterPro" id="IPR002771">
    <property type="entry name" value="Multi_antbiot-R_MarC"/>
</dbReference>
<keyword evidence="6 7" id="KW-0472">Membrane</keyword>
<protein>
    <recommendedName>
        <fullName evidence="7">UPF0056 membrane protein</fullName>
    </recommendedName>
</protein>
<feature type="transmembrane region" description="Helical" evidence="7">
    <location>
        <begin position="161"/>
        <end position="183"/>
    </location>
</feature>
<evidence type="ECO:0000256" key="1">
    <source>
        <dbReference type="ARBA" id="ARBA00004651"/>
    </source>
</evidence>
<evidence type="ECO:0000256" key="7">
    <source>
        <dbReference type="RuleBase" id="RU362048"/>
    </source>
</evidence>
<evidence type="ECO:0000313" key="8">
    <source>
        <dbReference type="EMBL" id="RAI41303.1"/>
    </source>
</evidence>
<gene>
    <name evidence="8" type="ORF">CH338_03490</name>
</gene>
<keyword evidence="9" id="KW-1185">Reference proteome</keyword>
<keyword evidence="3" id="KW-1003">Cell membrane</keyword>
<dbReference type="RefSeq" id="WP_012047505.1">
    <property type="nucleotide sequence ID" value="NZ_NHSK01000002.1"/>
</dbReference>
<feature type="transmembrane region" description="Helical" evidence="7">
    <location>
        <begin position="131"/>
        <end position="154"/>
    </location>
</feature>
<comment type="subcellular location">
    <subcellularLocation>
        <location evidence="1 7">Cell membrane</location>
        <topology evidence="1 7">Multi-pass membrane protein</topology>
    </subcellularLocation>
</comment>
<organism evidence="8 9">
    <name type="scientific">Rhodoplanes elegans</name>
    <dbReference type="NCBI Taxonomy" id="29408"/>
    <lineage>
        <taxon>Bacteria</taxon>
        <taxon>Pseudomonadati</taxon>
        <taxon>Pseudomonadota</taxon>
        <taxon>Alphaproteobacteria</taxon>
        <taxon>Hyphomicrobiales</taxon>
        <taxon>Nitrobacteraceae</taxon>
        <taxon>Rhodoplanes</taxon>
    </lineage>
</organism>
<evidence type="ECO:0000256" key="2">
    <source>
        <dbReference type="ARBA" id="ARBA00009784"/>
    </source>
</evidence>
<keyword evidence="5 7" id="KW-1133">Transmembrane helix</keyword>
<evidence type="ECO:0000256" key="4">
    <source>
        <dbReference type="ARBA" id="ARBA00022692"/>
    </source>
</evidence>
<comment type="similarity">
    <text evidence="2 7">Belongs to the UPF0056 (MarC) family.</text>
</comment>
<evidence type="ECO:0000256" key="5">
    <source>
        <dbReference type="ARBA" id="ARBA00022989"/>
    </source>
</evidence>
<keyword evidence="4 7" id="KW-0812">Transmembrane</keyword>
<dbReference type="AlphaFoldDB" id="A0A327KUC6"/>
<proteinExistence type="inferred from homology"/>